<accession>A0A974DJ02</accession>
<name>A0A974DJ02_XENLA</name>
<evidence type="ECO:0000313" key="2">
    <source>
        <dbReference type="Proteomes" id="UP000694892"/>
    </source>
</evidence>
<feature type="non-terminal residue" evidence="1">
    <location>
        <position position="15"/>
    </location>
</feature>
<organism evidence="1 2">
    <name type="scientific">Xenopus laevis</name>
    <name type="common">African clawed frog</name>
    <dbReference type="NCBI Taxonomy" id="8355"/>
    <lineage>
        <taxon>Eukaryota</taxon>
        <taxon>Metazoa</taxon>
        <taxon>Chordata</taxon>
        <taxon>Craniata</taxon>
        <taxon>Vertebrata</taxon>
        <taxon>Euteleostomi</taxon>
        <taxon>Amphibia</taxon>
        <taxon>Batrachia</taxon>
        <taxon>Anura</taxon>
        <taxon>Pipoidea</taxon>
        <taxon>Pipidae</taxon>
        <taxon>Xenopodinae</taxon>
        <taxon>Xenopus</taxon>
        <taxon>Xenopus</taxon>
    </lineage>
</organism>
<feature type="non-terminal residue" evidence="1">
    <location>
        <position position="1"/>
    </location>
</feature>
<protein>
    <submittedName>
        <fullName evidence="1">Uncharacterized protein</fullName>
    </submittedName>
</protein>
<dbReference type="EMBL" id="CM004469">
    <property type="protein sequence ID" value="OCT91671.1"/>
    <property type="molecule type" value="Genomic_DNA"/>
</dbReference>
<sequence length="15" mass="1540">MSNTYDVIVIGAGIS</sequence>
<evidence type="ECO:0000313" key="1">
    <source>
        <dbReference type="EMBL" id="OCT91671.1"/>
    </source>
</evidence>
<dbReference type="Proteomes" id="UP000694892">
    <property type="component" value="Chromosome 2S"/>
</dbReference>
<reference evidence="2" key="1">
    <citation type="journal article" date="2016" name="Nature">
        <title>Genome evolution in the allotetraploid frog Xenopus laevis.</title>
        <authorList>
            <person name="Session A.M."/>
            <person name="Uno Y."/>
            <person name="Kwon T."/>
            <person name="Chapman J.A."/>
            <person name="Toyoda A."/>
            <person name="Takahashi S."/>
            <person name="Fukui A."/>
            <person name="Hikosaka A."/>
            <person name="Suzuki A."/>
            <person name="Kondo M."/>
            <person name="van Heeringen S.J."/>
            <person name="Quigley I."/>
            <person name="Heinz S."/>
            <person name="Ogino H."/>
            <person name="Ochi H."/>
            <person name="Hellsten U."/>
            <person name="Lyons J.B."/>
            <person name="Simakov O."/>
            <person name="Putnam N."/>
            <person name="Stites J."/>
            <person name="Kuroki Y."/>
            <person name="Tanaka T."/>
            <person name="Michiue T."/>
            <person name="Watanabe M."/>
            <person name="Bogdanovic O."/>
            <person name="Lister R."/>
            <person name="Georgiou G."/>
            <person name="Paranjpe S.S."/>
            <person name="van Kruijsbergen I."/>
            <person name="Shu S."/>
            <person name="Carlson J."/>
            <person name="Kinoshita T."/>
            <person name="Ohta Y."/>
            <person name="Mawaribuchi S."/>
            <person name="Jenkins J."/>
            <person name="Grimwood J."/>
            <person name="Schmutz J."/>
            <person name="Mitros T."/>
            <person name="Mozaffari S.V."/>
            <person name="Suzuki Y."/>
            <person name="Haramoto Y."/>
            <person name="Yamamoto T.S."/>
            <person name="Takagi C."/>
            <person name="Heald R."/>
            <person name="Miller K."/>
            <person name="Haudenschild C."/>
            <person name="Kitzman J."/>
            <person name="Nakayama T."/>
            <person name="Izutsu Y."/>
            <person name="Robert J."/>
            <person name="Fortriede J."/>
            <person name="Burns K."/>
            <person name="Lotay V."/>
            <person name="Karimi K."/>
            <person name="Yasuoka Y."/>
            <person name="Dichmann D.S."/>
            <person name="Flajnik M.F."/>
            <person name="Houston D.W."/>
            <person name="Shendure J."/>
            <person name="DuPasquier L."/>
            <person name="Vize P.D."/>
            <person name="Zorn A.M."/>
            <person name="Ito M."/>
            <person name="Marcotte E.M."/>
            <person name="Wallingford J.B."/>
            <person name="Ito Y."/>
            <person name="Asashima M."/>
            <person name="Ueno N."/>
            <person name="Matsuda Y."/>
            <person name="Veenstra G.J."/>
            <person name="Fujiyama A."/>
            <person name="Harland R.M."/>
            <person name="Taira M."/>
            <person name="Rokhsar D.S."/>
        </authorList>
    </citation>
    <scope>NUCLEOTIDE SEQUENCE [LARGE SCALE GENOMIC DNA]</scope>
    <source>
        <strain evidence="2">J</strain>
    </source>
</reference>
<proteinExistence type="predicted"/>
<gene>
    <name evidence="1" type="ORF">XELAEV_180147302mg</name>
</gene>